<evidence type="ECO:0000256" key="1">
    <source>
        <dbReference type="SAM" id="MobiDB-lite"/>
    </source>
</evidence>
<proteinExistence type="predicted"/>
<protein>
    <submittedName>
        <fullName evidence="2">Uncharacterized protein</fullName>
    </submittedName>
</protein>
<evidence type="ECO:0000313" key="2">
    <source>
        <dbReference type="EMBL" id="QPP21532.1"/>
    </source>
</evidence>
<dbReference type="AlphaFoldDB" id="A0A7T1TW49"/>
<organism evidence="2">
    <name type="scientific">Haemophilus parainfluenzae</name>
    <dbReference type="NCBI Taxonomy" id="729"/>
    <lineage>
        <taxon>Bacteria</taxon>
        <taxon>Pseudomonadati</taxon>
        <taxon>Pseudomonadota</taxon>
        <taxon>Gammaproteobacteria</taxon>
        <taxon>Pasteurellales</taxon>
        <taxon>Pasteurellaceae</taxon>
        <taxon>Haemophilus</taxon>
    </lineage>
</organism>
<name>A0A7T1TW49_HAEPA</name>
<geneLocation type="plasmid" evidence="2">
    <name>pM1C124_1</name>
</geneLocation>
<feature type="compositionally biased region" description="Basic and acidic residues" evidence="1">
    <location>
        <begin position="13"/>
        <end position="23"/>
    </location>
</feature>
<reference evidence="2" key="1">
    <citation type="submission" date="2020-10" db="EMBL/GenBank/DDBJ databases">
        <authorList>
            <person name="Watts S.C."/>
            <person name="Judd L.M."/>
            <person name="Carzino R."/>
            <person name="Ranganathan S."/>
            <person name="Holt K.E."/>
        </authorList>
    </citation>
    <scope>NUCLEOTIDE SEQUENCE</scope>
    <source>
        <strain evidence="2">M1C124_1</strain>
        <plasmid evidence="2">pM1C124_1</plasmid>
    </source>
</reference>
<dbReference type="EMBL" id="MW111541">
    <property type="protein sequence ID" value="QPP21532.1"/>
    <property type="molecule type" value="Genomic_DNA"/>
</dbReference>
<keyword evidence="2" id="KW-0614">Plasmid</keyword>
<gene>
    <name evidence="2" type="ORF">pM1C124_1_00006</name>
</gene>
<feature type="compositionally biased region" description="Pro residues" evidence="1">
    <location>
        <begin position="1"/>
        <end position="10"/>
    </location>
</feature>
<feature type="compositionally biased region" description="Basic residues" evidence="1">
    <location>
        <begin position="24"/>
        <end position="34"/>
    </location>
</feature>
<accession>A0A7T1TW49</accession>
<feature type="region of interest" description="Disordered" evidence="1">
    <location>
        <begin position="1"/>
        <end position="34"/>
    </location>
</feature>
<sequence>MAITHPPHPIQVPKKEMRWQRKEKTGRRQRRAKQ</sequence>